<reference evidence="2" key="1">
    <citation type="journal article" date="2014" name="Science">
        <title>Ancient hybridizations among the ancestral genomes of bread wheat.</title>
        <authorList>
            <consortium name="International Wheat Genome Sequencing Consortium,"/>
            <person name="Marcussen T."/>
            <person name="Sandve S.R."/>
            <person name="Heier L."/>
            <person name="Spannagl M."/>
            <person name="Pfeifer M."/>
            <person name="Jakobsen K.S."/>
            <person name="Wulff B.B."/>
            <person name="Steuernagel B."/>
            <person name="Mayer K.F."/>
            <person name="Olsen O.A."/>
        </authorList>
    </citation>
    <scope>NUCLEOTIDE SEQUENCE [LARGE SCALE GENOMIC DNA]</scope>
    <source>
        <strain evidence="2">cv. AL8/78</strain>
    </source>
</reference>
<keyword evidence="2" id="KW-1185">Reference proteome</keyword>
<dbReference type="EnsemblPlants" id="AET1Gv20793800.4">
    <property type="protein sequence ID" value="AET1Gv20793800.4"/>
    <property type="gene ID" value="AET1Gv20793800"/>
</dbReference>
<dbReference type="GO" id="GO:0016020">
    <property type="term" value="C:membrane"/>
    <property type="evidence" value="ECO:0007669"/>
    <property type="project" value="TreeGrafter"/>
</dbReference>
<evidence type="ECO:0000313" key="1">
    <source>
        <dbReference type="EnsemblPlants" id="AET1Gv20793800.4"/>
    </source>
</evidence>
<dbReference type="Gramene" id="AET1Gv20793800.4">
    <property type="protein sequence ID" value="AET1Gv20793800.4"/>
    <property type="gene ID" value="AET1Gv20793800"/>
</dbReference>
<name>A0A452ZID1_AEGTS</name>
<organism evidence="1 2">
    <name type="scientific">Aegilops tauschii subsp. strangulata</name>
    <name type="common">Goatgrass</name>
    <dbReference type="NCBI Taxonomy" id="200361"/>
    <lineage>
        <taxon>Eukaryota</taxon>
        <taxon>Viridiplantae</taxon>
        <taxon>Streptophyta</taxon>
        <taxon>Embryophyta</taxon>
        <taxon>Tracheophyta</taxon>
        <taxon>Spermatophyta</taxon>
        <taxon>Magnoliopsida</taxon>
        <taxon>Liliopsida</taxon>
        <taxon>Poales</taxon>
        <taxon>Poaceae</taxon>
        <taxon>BOP clade</taxon>
        <taxon>Pooideae</taxon>
        <taxon>Triticodae</taxon>
        <taxon>Triticeae</taxon>
        <taxon>Triticinae</taxon>
        <taxon>Aegilops</taxon>
    </lineage>
</organism>
<dbReference type="PANTHER" id="PTHR12815:SF40">
    <property type="entry name" value="OUTER ENVELOPE PROTEIN 36, CHLOROPLASTIC-RELATED"/>
    <property type="match status" value="1"/>
</dbReference>
<reference evidence="1" key="3">
    <citation type="journal article" date="2017" name="Nature">
        <title>Genome sequence of the progenitor of the wheat D genome Aegilops tauschii.</title>
        <authorList>
            <person name="Luo M.C."/>
            <person name="Gu Y.Q."/>
            <person name="Puiu D."/>
            <person name="Wang H."/>
            <person name="Twardziok S.O."/>
            <person name="Deal K.R."/>
            <person name="Huo N."/>
            <person name="Zhu T."/>
            <person name="Wang L."/>
            <person name="Wang Y."/>
            <person name="McGuire P.E."/>
            <person name="Liu S."/>
            <person name="Long H."/>
            <person name="Ramasamy R.K."/>
            <person name="Rodriguez J.C."/>
            <person name="Van S.L."/>
            <person name="Yuan L."/>
            <person name="Wang Z."/>
            <person name="Xia Z."/>
            <person name="Xiao L."/>
            <person name="Anderson O.D."/>
            <person name="Ouyang S."/>
            <person name="Liang Y."/>
            <person name="Zimin A.V."/>
            <person name="Pertea G."/>
            <person name="Qi P."/>
            <person name="Bennetzen J.L."/>
            <person name="Dai X."/>
            <person name="Dawson M.W."/>
            <person name="Muller H.G."/>
            <person name="Kugler K."/>
            <person name="Rivarola-Duarte L."/>
            <person name="Spannagl M."/>
            <person name="Mayer K.F.X."/>
            <person name="Lu F.H."/>
            <person name="Bevan M.W."/>
            <person name="Leroy P."/>
            <person name="Li P."/>
            <person name="You F.M."/>
            <person name="Sun Q."/>
            <person name="Liu Z."/>
            <person name="Lyons E."/>
            <person name="Wicker T."/>
            <person name="Salzberg S.L."/>
            <person name="Devos K.M."/>
            <person name="Dvorak J."/>
        </authorList>
    </citation>
    <scope>NUCLEOTIDE SEQUENCE [LARGE SCALE GENOMIC DNA]</scope>
    <source>
        <strain evidence="1">cv. AL8/78</strain>
    </source>
</reference>
<accession>A0A452ZID1</accession>
<reference evidence="2" key="2">
    <citation type="journal article" date="2017" name="Nat. Plants">
        <title>The Aegilops tauschii genome reveals multiple impacts of transposons.</title>
        <authorList>
            <person name="Zhao G."/>
            <person name="Zou C."/>
            <person name="Li K."/>
            <person name="Wang K."/>
            <person name="Li T."/>
            <person name="Gao L."/>
            <person name="Zhang X."/>
            <person name="Wang H."/>
            <person name="Yang Z."/>
            <person name="Liu X."/>
            <person name="Jiang W."/>
            <person name="Mao L."/>
            <person name="Kong X."/>
            <person name="Jiao Y."/>
            <person name="Jia J."/>
        </authorList>
    </citation>
    <scope>NUCLEOTIDE SEQUENCE [LARGE SCALE GENOMIC DNA]</scope>
    <source>
        <strain evidence="2">cv. AL8/78</strain>
    </source>
</reference>
<evidence type="ECO:0008006" key="3">
    <source>
        <dbReference type="Google" id="ProtNLM"/>
    </source>
</evidence>
<reference evidence="1" key="5">
    <citation type="journal article" date="2021" name="G3 (Bethesda)">
        <title>Aegilops tauschii genome assembly Aet v5.0 features greater sequence contiguity and improved annotation.</title>
        <authorList>
            <person name="Wang L."/>
            <person name="Zhu T."/>
            <person name="Rodriguez J.C."/>
            <person name="Deal K.R."/>
            <person name="Dubcovsky J."/>
            <person name="McGuire P.E."/>
            <person name="Lux T."/>
            <person name="Spannagl M."/>
            <person name="Mayer K.F.X."/>
            <person name="Baldrich P."/>
            <person name="Meyers B.C."/>
            <person name="Huo N."/>
            <person name="Gu Y.Q."/>
            <person name="Zhou H."/>
            <person name="Devos K.M."/>
            <person name="Bennetzen J.L."/>
            <person name="Unver T."/>
            <person name="Budak H."/>
            <person name="Gulick P.J."/>
            <person name="Galiba G."/>
            <person name="Kalapos B."/>
            <person name="Nelson D.R."/>
            <person name="Li P."/>
            <person name="You F.M."/>
            <person name="Luo M.C."/>
            <person name="Dvorak J."/>
        </authorList>
    </citation>
    <scope>NUCLEOTIDE SEQUENCE [LARGE SCALE GENOMIC DNA]</scope>
    <source>
        <strain evidence="1">cv. AL8/78</strain>
    </source>
</reference>
<dbReference type="InterPro" id="IPR039910">
    <property type="entry name" value="D15-like"/>
</dbReference>
<reference evidence="1" key="4">
    <citation type="submission" date="2019-03" db="UniProtKB">
        <authorList>
            <consortium name="EnsemblPlants"/>
        </authorList>
    </citation>
    <scope>IDENTIFICATION</scope>
</reference>
<dbReference type="Proteomes" id="UP000015105">
    <property type="component" value="Chromosome 1D"/>
</dbReference>
<dbReference type="GO" id="GO:0009793">
    <property type="term" value="P:embryo development ending in seed dormancy"/>
    <property type="evidence" value="ECO:0007669"/>
    <property type="project" value="TreeGrafter"/>
</dbReference>
<dbReference type="Gene3D" id="2.40.160.50">
    <property type="entry name" value="membrane protein fhac: a member of the omp85/tpsb transporter family"/>
    <property type="match status" value="1"/>
</dbReference>
<dbReference type="AlphaFoldDB" id="A0A452ZID1"/>
<proteinExistence type="predicted"/>
<evidence type="ECO:0000313" key="2">
    <source>
        <dbReference type="Proteomes" id="UP000015105"/>
    </source>
</evidence>
<protein>
    <recommendedName>
        <fullName evidence="3">Bacterial surface antigen (D15) domain-containing protein</fullName>
    </recommendedName>
</protein>
<dbReference type="PANTHER" id="PTHR12815">
    <property type="entry name" value="SORTING AND ASSEMBLY MACHINERY SAMM50 PROTEIN FAMILY MEMBER"/>
    <property type="match status" value="1"/>
</dbReference>
<sequence>PYSFGSAVHFCSMIMMAGNPALRQGKPGFGVGFGYGVHFNTDIGQIRVDYAMNAFSRKTFYFSINTGGAGS</sequence>
<dbReference type="GO" id="GO:0009658">
    <property type="term" value="P:chloroplast organization"/>
    <property type="evidence" value="ECO:0007669"/>
    <property type="project" value="TreeGrafter"/>
</dbReference>